<keyword evidence="1" id="KW-0732">Signal</keyword>
<dbReference type="EMBL" id="JADKBR010000021">
    <property type="protein sequence ID" value="MBK8892007.1"/>
    <property type="molecule type" value="Genomic_DNA"/>
</dbReference>
<evidence type="ECO:0000313" key="3">
    <source>
        <dbReference type="Proteomes" id="UP000808146"/>
    </source>
</evidence>
<dbReference type="Gene3D" id="2.50.20.10">
    <property type="entry name" value="Lipoprotein localisation LolA/LolB/LppX"/>
    <property type="match status" value="1"/>
</dbReference>
<sequence length="446" mass="50070">MKLITLAVAGSLLGGAALAATSAADIERLGKDLTPTGAIRAGNADNSIPEWKGGLTTPPAGWKAEQGYTDPFANEKPLFTITGANADQYKDKLAPGLTALLKKYPNFTMPVYPTHRTVALPKAATDLIKAEAPKIEMKDGHIIGRVFSNVPFPVPKTGEEAIQNHILRYFGGGYDRTYVWFPVRANGDTYKVTFVDRVVTAANFDPPQEGNMGFAYFGRFTSPATLDGTIYLVHEPIDQLKDARSAWIYNSGLRRVRRAPDLAFDNVGDGTEGMRTTDQYMAYNGSIERYDWKLVGKKEMYVPYNTYKIGDKKLKYTDIIDKNTVKSDLMRYELHRVWVVEATLKAGQKHIYGKRVFYLDEDSWNLLEEDSYDTRGQLWRVGIHGLRQNYDALVPWHSVQAWHDLTNGNYLVTHLDNEISQPIVFGKKAKWSDFQPDALRRAGGTR</sequence>
<protein>
    <submittedName>
        <fullName evidence="2">DUF1329 domain-containing protein</fullName>
    </submittedName>
</protein>
<dbReference type="InterPro" id="IPR010752">
    <property type="entry name" value="DUF1329"/>
</dbReference>
<dbReference type="CDD" id="cd16329">
    <property type="entry name" value="LolA_like"/>
    <property type="match status" value="1"/>
</dbReference>
<organism evidence="2 3">
    <name type="scientific">Candidatus Dechloromonas phosphorivorans</name>
    <dbReference type="NCBI Taxonomy" id="2899244"/>
    <lineage>
        <taxon>Bacteria</taxon>
        <taxon>Pseudomonadati</taxon>
        <taxon>Pseudomonadota</taxon>
        <taxon>Betaproteobacteria</taxon>
        <taxon>Rhodocyclales</taxon>
        <taxon>Azonexaceae</taxon>
        <taxon>Dechloromonas</taxon>
    </lineage>
</organism>
<dbReference type="AlphaFoldDB" id="A0A9D7QM34"/>
<evidence type="ECO:0000256" key="1">
    <source>
        <dbReference type="SAM" id="SignalP"/>
    </source>
</evidence>
<dbReference type="Proteomes" id="UP000808146">
    <property type="component" value="Unassembled WGS sequence"/>
</dbReference>
<accession>A0A9D7QM34</accession>
<feature type="chain" id="PRO_5038651504" evidence="1">
    <location>
        <begin position="20"/>
        <end position="446"/>
    </location>
</feature>
<feature type="signal peptide" evidence="1">
    <location>
        <begin position="1"/>
        <end position="19"/>
    </location>
</feature>
<comment type="caution">
    <text evidence="2">The sequence shown here is derived from an EMBL/GenBank/DDBJ whole genome shotgun (WGS) entry which is preliminary data.</text>
</comment>
<name>A0A9D7QM34_9RHOO</name>
<dbReference type="Pfam" id="PF07044">
    <property type="entry name" value="DUF1329"/>
    <property type="match status" value="1"/>
</dbReference>
<reference evidence="2" key="1">
    <citation type="submission" date="2020-10" db="EMBL/GenBank/DDBJ databases">
        <title>Connecting structure to function with the recovery of over 1000 high-quality activated sludge metagenome-assembled genomes encoding full-length rRNA genes using long-read sequencing.</title>
        <authorList>
            <person name="Singleton C.M."/>
            <person name="Petriglieri F."/>
            <person name="Kristensen J.M."/>
            <person name="Kirkegaard R.H."/>
            <person name="Michaelsen T.Y."/>
            <person name="Andersen M.H."/>
            <person name="Karst S.M."/>
            <person name="Dueholm M.S."/>
            <person name="Nielsen P.H."/>
            <person name="Albertsen M."/>
        </authorList>
    </citation>
    <scope>NUCLEOTIDE SEQUENCE</scope>
    <source>
        <strain evidence="2">OdNE_18-Q3-R46-58_BAT3C.305</strain>
    </source>
</reference>
<evidence type="ECO:0000313" key="2">
    <source>
        <dbReference type="EMBL" id="MBK8892007.1"/>
    </source>
</evidence>
<proteinExistence type="predicted"/>
<gene>
    <name evidence="2" type="ORF">IPN75_17315</name>
</gene>